<protein>
    <submittedName>
        <fullName evidence="3">ComF family protein</fullName>
    </submittedName>
</protein>
<comment type="caution">
    <text evidence="3">The sequence shown here is derived from an EMBL/GenBank/DDBJ whole genome shotgun (WGS) entry which is preliminary data.</text>
</comment>
<evidence type="ECO:0000259" key="2">
    <source>
        <dbReference type="Pfam" id="PF00156"/>
    </source>
</evidence>
<reference evidence="3 4" key="1">
    <citation type="submission" date="2019-03" db="EMBL/GenBank/DDBJ databases">
        <title>Genomic Encyclopedia of Archaeal and Bacterial Type Strains, Phase II (KMG-II): from individual species to whole genera.</title>
        <authorList>
            <person name="Goeker M."/>
        </authorList>
    </citation>
    <scope>NUCLEOTIDE SEQUENCE [LARGE SCALE GENOMIC DNA]</scope>
    <source>
        <strain evidence="3 4">DSM 18435</strain>
    </source>
</reference>
<evidence type="ECO:0000313" key="4">
    <source>
        <dbReference type="Proteomes" id="UP000295468"/>
    </source>
</evidence>
<dbReference type="AlphaFoldDB" id="A0A4R6TRE9"/>
<sequence length="234" mass="26736">MIFLKLSNILNDINKVLLPPLCFGCNARLYRGEHLLCTLCRNQLPLTEYNFMTENPVDRIFYGRTDVSKAAAFLYYHEDGIVKNLIHYLKYRKQQQLGTFLGEWFGQDLMEAGLPAIPDYIIPVPLHPRKQRQRGYNQVDNFGKALARVMGSEFRTGLLLKTANVRTQTRKDRFFRWQSQQELYTLADGEELRGKKVLLVDDVITTGATLEACSLALQKAGDVEVYIAAMAVVP</sequence>
<dbReference type="PANTHER" id="PTHR47505">
    <property type="entry name" value="DNA UTILIZATION PROTEIN YHGH"/>
    <property type="match status" value="1"/>
</dbReference>
<dbReference type="InterPro" id="IPR029057">
    <property type="entry name" value="PRTase-like"/>
</dbReference>
<accession>A0A4R6TRE9</accession>
<feature type="domain" description="Phosphoribosyltransferase" evidence="2">
    <location>
        <begin position="164"/>
        <end position="228"/>
    </location>
</feature>
<dbReference type="InterPro" id="IPR000836">
    <property type="entry name" value="PRTase_dom"/>
</dbReference>
<dbReference type="PANTHER" id="PTHR47505:SF1">
    <property type="entry name" value="DNA UTILIZATION PROTEIN YHGH"/>
    <property type="match status" value="1"/>
</dbReference>
<comment type="similarity">
    <text evidence="1">Belongs to the ComF/GntX family.</text>
</comment>
<proteinExistence type="inferred from homology"/>
<dbReference type="Gene3D" id="3.40.50.2020">
    <property type="match status" value="1"/>
</dbReference>
<dbReference type="CDD" id="cd06223">
    <property type="entry name" value="PRTases_typeI"/>
    <property type="match status" value="1"/>
</dbReference>
<dbReference type="Pfam" id="PF00156">
    <property type="entry name" value="Pribosyltran"/>
    <property type="match status" value="1"/>
</dbReference>
<evidence type="ECO:0000256" key="1">
    <source>
        <dbReference type="ARBA" id="ARBA00008007"/>
    </source>
</evidence>
<dbReference type="EMBL" id="SNYI01000001">
    <property type="protein sequence ID" value="TDQ33106.1"/>
    <property type="molecule type" value="Genomic_DNA"/>
</dbReference>
<gene>
    <name evidence="3" type="ORF">CLV82_0944</name>
</gene>
<dbReference type="Proteomes" id="UP000295468">
    <property type="component" value="Unassembled WGS sequence"/>
</dbReference>
<keyword evidence="4" id="KW-1185">Reference proteome</keyword>
<name>A0A4R6TRE9_9FLAO</name>
<dbReference type="InterPro" id="IPR051910">
    <property type="entry name" value="ComF/GntX_DNA_util-trans"/>
</dbReference>
<evidence type="ECO:0000313" key="3">
    <source>
        <dbReference type="EMBL" id="TDQ33106.1"/>
    </source>
</evidence>
<dbReference type="SUPFAM" id="SSF53271">
    <property type="entry name" value="PRTase-like"/>
    <property type="match status" value="1"/>
</dbReference>
<organism evidence="3 4">
    <name type="scientific">Zeaxanthinibacter enoshimensis</name>
    <dbReference type="NCBI Taxonomy" id="392009"/>
    <lineage>
        <taxon>Bacteria</taxon>
        <taxon>Pseudomonadati</taxon>
        <taxon>Bacteroidota</taxon>
        <taxon>Flavobacteriia</taxon>
        <taxon>Flavobacteriales</taxon>
        <taxon>Flavobacteriaceae</taxon>
        <taxon>Zeaxanthinibacter</taxon>
    </lineage>
</organism>